<feature type="compositionally biased region" description="Polar residues" evidence="5">
    <location>
        <begin position="12"/>
        <end position="26"/>
    </location>
</feature>
<dbReference type="Gene3D" id="3.60.21.10">
    <property type="match status" value="1"/>
</dbReference>
<evidence type="ECO:0000256" key="3">
    <source>
        <dbReference type="ARBA" id="ARBA00022989"/>
    </source>
</evidence>
<dbReference type="GO" id="GO:0005783">
    <property type="term" value="C:endoplasmic reticulum"/>
    <property type="evidence" value="ECO:0007669"/>
    <property type="project" value="TreeGrafter"/>
</dbReference>
<dbReference type="SUPFAM" id="SSF140383">
    <property type="entry name" value="BSD domain-like"/>
    <property type="match status" value="1"/>
</dbReference>
<dbReference type="PANTHER" id="PTHR13315:SF4">
    <property type="entry name" value="METALLOPHOSPHOESTERASE, ISOFORM E"/>
    <property type="match status" value="1"/>
</dbReference>
<evidence type="ECO:0000313" key="7">
    <source>
        <dbReference type="EMBL" id="GAW04231.1"/>
    </source>
</evidence>
<feature type="region of interest" description="Disordered" evidence="5">
    <location>
        <begin position="387"/>
        <end position="452"/>
    </location>
</feature>
<dbReference type="InterPro" id="IPR035925">
    <property type="entry name" value="BSD_dom_sf"/>
</dbReference>
<evidence type="ECO:0000256" key="5">
    <source>
        <dbReference type="SAM" id="MobiDB-lite"/>
    </source>
</evidence>
<feature type="region of interest" description="Disordered" evidence="5">
    <location>
        <begin position="69"/>
        <end position="120"/>
    </location>
</feature>
<feature type="compositionally biased region" description="Low complexity" evidence="5">
    <location>
        <begin position="107"/>
        <end position="120"/>
    </location>
</feature>
<evidence type="ECO:0000256" key="1">
    <source>
        <dbReference type="ARBA" id="ARBA00004141"/>
    </source>
</evidence>
<dbReference type="Proteomes" id="UP000188533">
    <property type="component" value="Unassembled WGS sequence"/>
</dbReference>
<dbReference type="GO" id="GO:0016020">
    <property type="term" value="C:membrane"/>
    <property type="evidence" value="ECO:0007669"/>
    <property type="project" value="UniProtKB-SubCell"/>
</dbReference>
<dbReference type="SUPFAM" id="SSF56300">
    <property type="entry name" value="Metallo-dependent phosphatases"/>
    <property type="match status" value="1"/>
</dbReference>
<keyword evidence="3" id="KW-1133">Transmembrane helix</keyword>
<keyword evidence="2" id="KW-0812">Transmembrane</keyword>
<gene>
    <name evidence="7" type="ORF">LENED_006008</name>
</gene>
<keyword evidence="4" id="KW-0472">Membrane</keyword>
<feature type="compositionally biased region" description="Polar residues" evidence="5">
    <location>
        <begin position="75"/>
        <end position="90"/>
    </location>
</feature>
<comment type="caution">
    <text evidence="7">The sequence shown here is derived from an EMBL/GenBank/DDBJ whole genome shotgun (WGS) entry which is preliminary data.</text>
</comment>
<dbReference type="Pfam" id="PF03909">
    <property type="entry name" value="BSD"/>
    <property type="match status" value="1"/>
</dbReference>
<organism evidence="7 8">
    <name type="scientific">Lentinula edodes</name>
    <name type="common">Shiitake mushroom</name>
    <name type="synonym">Lentinus edodes</name>
    <dbReference type="NCBI Taxonomy" id="5353"/>
    <lineage>
        <taxon>Eukaryota</taxon>
        <taxon>Fungi</taxon>
        <taxon>Dikarya</taxon>
        <taxon>Basidiomycota</taxon>
        <taxon>Agaricomycotina</taxon>
        <taxon>Agaricomycetes</taxon>
        <taxon>Agaricomycetidae</taxon>
        <taxon>Agaricales</taxon>
        <taxon>Marasmiineae</taxon>
        <taxon>Omphalotaceae</taxon>
        <taxon>Lentinula</taxon>
    </lineage>
</organism>
<dbReference type="GO" id="GO:0006506">
    <property type="term" value="P:GPI anchor biosynthetic process"/>
    <property type="evidence" value="ECO:0007669"/>
    <property type="project" value="InterPro"/>
</dbReference>
<reference evidence="7 8" key="2">
    <citation type="submission" date="2017-02" db="EMBL/GenBank/DDBJ databases">
        <title>A genome survey and senescence transcriptome analysis in Lentinula edodes.</title>
        <authorList>
            <person name="Sakamoto Y."/>
            <person name="Nakade K."/>
            <person name="Sato S."/>
            <person name="Yoshida Y."/>
            <person name="Miyazaki K."/>
            <person name="Natsume S."/>
            <person name="Konno N."/>
        </authorList>
    </citation>
    <scope>NUCLEOTIDE SEQUENCE [LARGE SCALE GENOMIC DNA]</scope>
    <source>
        <strain evidence="7 8">NBRC 111202</strain>
    </source>
</reference>
<feature type="compositionally biased region" description="Polar residues" evidence="5">
    <location>
        <begin position="409"/>
        <end position="424"/>
    </location>
</feature>
<evidence type="ECO:0000259" key="6">
    <source>
        <dbReference type="PROSITE" id="PS50858"/>
    </source>
</evidence>
<dbReference type="InterPro" id="IPR029052">
    <property type="entry name" value="Metallo-depent_PP-like"/>
</dbReference>
<dbReference type="EMBL" id="BDGU01000184">
    <property type="protein sequence ID" value="GAW04231.1"/>
    <property type="molecule type" value="Genomic_DNA"/>
</dbReference>
<dbReference type="GO" id="GO:0016787">
    <property type="term" value="F:hydrolase activity"/>
    <property type="evidence" value="ECO:0007669"/>
    <property type="project" value="InterPro"/>
</dbReference>
<sequence>MNYLDPYDVAGGSNTPPTQNNEQSLNDEVSQVIGQLGRFWGGFKKQSQNALEVARKDLTEVVSQAQKELHKFTGDASNEAQPSSSLSGPQSEELHPRSSSETLKPDAAVSSENASASSSTTSVQNLFSRLQTSLPPNVVSTVQANLPESLKHLSENTDFAQFRTTLTSEFQRLQGVTLTQAEEYVHKSEILLRDAMKEAGEVLRDAVKVLPPDENTSNNTGLIWDGSDMWMLPSESGDIPTSGKGKGKANSQNAVATRAEALLKRLRSDPNILKHDPEVDGGVYLQWIASDIDSADGGIDGTHWRAKIDETLQSEDGKTLQATFDILVPSELSQDVFWKRYFFRVHQIQVEENKRKTLLQGTMENEEDFSWEDDEADDSSASIATAAKNTEAPKVQPLDPDPVAKKSPDPSSQVNTPANTSPRVSSEESYDVVSGNVSASGEGRKGNEAAEESSDGDINVWRLLGIILLVWGEFGVYFWSLSSCKWPATAVQSTGKPTHILLLTDTQLEHPYAYREKASWSDFLHRLTYELYLKRSWRVSMRMKPNTVFFLGDMLASGKDMSSDKEYKQYFEAFRQTFPLEANVNAYYMPGNNDVGMGVTRPISRHIRKAFFQTFGPFNQQVIIHNHTFVLLDAPGLVDEDYTRAAQRIPYDKWSPLPGGPVEFVKTVYTDDTPLILLSHIPLWRKDTDSCGPLREKGSIRKGVGHGYQNTLQKHTSDFLIESLQPSIIFSGDNRDYCEHIHKLVSGRVPEDVAVVPEITVKSYRKIPPEYRTRPLHFTGSEIHSLEIVCRVRILYDDSSDFVQHTEKTTTITTCPPYALVTSYSTYRNT</sequence>
<dbReference type="Gene3D" id="1.10.3970.10">
    <property type="entry name" value="BSD domain"/>
    <property type="match status" value="1"/>
</dbReference>
<dbReference type="STRING" id="5353.A0A1Q3EAR1"/>
<evidence type="ECO:0000256" key="4">
    <source>
        <dbReference type="ARBA" id="ARBA00023136"/>
    </source>
</evidence>
<protein>
    <recommendedName>
        <fullName evidence="6">BSD domain-containing protein</fullName>
    </recommendedName>
</protein>
<evidence type="ECO:0000313" key="8">
    <source>
        <dbReference type="Proteomes" id="UP000188533"/>
    </source>
</evidence>
<dbReference type="PROSITE" id="PS50858">
    <property type="entry name" value="BSD"/>
    <property type="match status" value="1"/>
</dbReference>
<dbReference type="InterPro" id="IPR005607">
    <property type="entry name" value="BSD_dom"/>
</dbReference>
<feature type="domain" description="BSD" evidence="6">
    <location>
        <begin position="315"/>
        <end position="349"/>
    </location>
</feature>
<proteinExistence type="predicted"/>
<dbReference type="InterPro" id="IPR033308">
    <property type="entry name" value="PGAP5/Cdc1/Ted1"/>
</dbReference>
<dbReference type="AlphaFoldDB" id="A0A1Q3EAR1"/>
<dbReference type="Pfam" id="PF00149">
    <property type="entry name" value="Metallophos"/>
    <property type="match status" value="1"/>
</dbReference>
<evidence type="ECO:0000256" key="2">
    <source>
        <dbReference type="ARBA" id="ARBA00022692"/>
    </source>
</evidence>
<comment type="subcellular location">
    <subcellularLocation>
        <location evidence="1">Membrane</location>
        <topology evidence="1">Multi-pass membrane protein</topology>
    </subcellularLocation>
</comment>
<accession>A0A1Q3EAR1</accession>
<reference evidence="7 8" key="1">
    <citation type="submission" date="2016-08" db="EMBL/GenBank/DDBJ databases">
        <authorList>
            <consortium name="Lentinula edodes genome sequencing consortium"/>
            <person name="Sakamoto Y."/>
            <person name="Nakade K."/>
            <person name="Sato S."/>
            <person name="Yoshida Y."/>
            <person name="Miyazaki K."/>
            <person name="Natsume S."/>
            <person name="Konno N."/>
        </authorList>
    </citation>
    <scope>NUCLEOTIDE SEQUENCE [LARGE SCALE GENOMIC DNA]</scope>
    <source>
        <strain evidence="7 8">NBRC 111202</strain>
    </source>
</reference>
<dbReference type="InterPro" id="IPR004843">
    <property type="entry name" value="Calcineurin-like_PHP"/>
</dbReference>
<name>A0A1Q3EAR1_LENED</name>
<keyword evidence="8" id="KW-1185">Reference proteome</keyword>
<feature type="region of interest" description="Disordered" evidence="5">
    <location>
        <begin position="1"/>
        <end position="26"/>
    </location>
</feature>
<dbReference type="PANTHER" id="PTHR13315">
    <property type="entry name" value="METALLO PHOSPHOESTERASE RELATED"/>
    <property type="match status" value="1"/>
</dbReference>